<organism evidence="3 4">
    <name type="scientific">Shimia haliotis</name>
    <dbReference type="NCBI Taxonomy" id="1280847"/>
    <lineage>
        <taxon>Bacteria</taxon>
        <taxon>Pseudomonadati</taxon>
        <taxon>Pseudomonadota</taxon>
        <taxon>Alphaproteobacteria</taxon>
        <taxon>Rhodobacterales</taxon>
        <taxon>Roseobacteraceae</taxon>
    </lineage>
</organism>
<evidence type="ECO:0000313" key="4">
    <source>
        <dbReference type="Proteomes" id="UP000198851"/>
    </source>
</evidence>
<name>A0A1I4AIK8_9RHOB</name>
<evidence type="ECO:0000313" key="3">
    <source>
        <dbReference type="EMBL" id="SFK56278.1"/>
    </source>
</evidence>
<dbReference type="PANTHER" id="PTHR36842">
    <property type="entry name" value="PROTEIN TOLB HOMOLOG"/>
    <property type="match status" value="1"/>
</dbReference>
<dbReference type="EMBL" id="FOSZ01000001">
    <property type="protein sequence ID" value="SFK56278.1"/>
    <property type="molecule type" value="Genomic_DNA"/>
</dbReference>
<evidence type="ECO:0000256" key="1">
    <source>
        <dbReference type="ARBA" id="ARBA00009820"/>
    </source>
</evidence>
<accession>A0A1I4AIK8</accession>
<dbReference type="Proteomes" id="UP000198851">
    <property type="component" value="Unassembled WGS sequence"/>
</dbReference>
<dbReference type="STRING" id="1280847.SAMN04488036_101406"/>
<keyword evidence="2" id="KW-0732">Signal</keyword>
<dbReference type="Gene3D" id="2.120.10.30">
    <property type="entry name" value="TolB, C-terminal domain"/>
    <property type="match status" value="2"/>
</dbReference>
<keyword evidence="4" id="KW-1185">Reference proteome</keyword>
<evidence type="ECO:0000256" key="2">
    <source>
        <dbReference type="SAM" id="SignalP"/>
    </source>
</evidence>
<comment type="similarity">
    <text evidence="1">Belongs to the TolB family.</text>
</comment>
<gene>
    <name evidence="3" type="ORF">SAMN04488036_101406</name>
</gene>
<dbReference type="PANTHER" id="PTHR36842:SF1">
    <property type="entry name" value="PROTEIN TOLB"/>
    <property type="match status" value="1"/>
</dbReference>
<dbReference type="SUPFAM" id="SSF69304">
    <property type="entry name" value="Tricorn protease N-terminal domain"/>
    <property type="match status" value="1"/>
</dbReference>
<feature type="signal peptide" evidence="2">
    <location>
        <begin position="1"/>
        <end position="20"/>
    </location>
</feature>
<dbReference type="RefSeq" id="WP_093319606.1">
    <property type="nucleotide sequence ID" value="NZ_FOSZ01000001.1"/>
</dbReference>
<feature type="chain" id="PRO_5011756475" evidence="2">
    <location>
        <begin position="21"/>
        <end position="413"/>
    </location>
</feature>
<proteinExistence type="inferred from homology"/>
<dbReference type="InterPro" id="IPR011042">
    <property type="entry name" value="6-blade_b-propeller_TolB-like"/>
</dbReference>
<reference evidence="4" key="1">
    <citation type="submission" date="2016-10" db="EMBL/GenBank/DDBJ databases">
        <authorList>
            <person name="Varghese N."/>
            <person name="Submissions S."/>
        </authorList>
    </citation>
    <scope>NUCLEOTIDE SEQUENCE [LARGE SCALE GENOMIC DNA]</scope>
    <source>
        <strain evidence="4">DSM 28453</strain>
    </source>
</reference>
<dbReference type="OrthoDB" id="9802240at2"/>
<protein>
    <submittedName>
        <fullName evidence="3">WD40-like Beta Propeller Repeat</fullName>
    </submittedName>
</protein>
<dbReference type="InterPro" id="IPR011659">
    <property type="entry name" value="WD40"/>
</dbReference>
<sequence length="413" mass="43868">MWFKGLAAAGFVLAATQVSAQAYHFETSKFIKPLAPNEELHALKGCDSGALVSGGFQILNNANRFAVTKSYPSHFALTDQWRVDVRNISDSVAQAVVQVHVVCTGAKAKVDKVNANERIFFSAVSHVAPNGRAVQNIFASKADGTAAGAITSSAPDKEWDNFDARISPSGDRMVFASMRHRDDPTYGNETELYLADSDGSNEVRLSANFEVYEESPSWCGADRILLSQGGDIVEIDAADSDGDMQGDNHSVVVASPADEYAPDCSPDGQQIVFLRQDGPLDRKIILGNRDGSGLLSLGGVAALNEMPRFSPDGSMIAFASNRDNANTGIRDIYVMDAQDQDGDGVGDNLRRLTISAAGSGAVQPVWAPDGSKILFLDMTGASATLHTVDVATTGVSAPITTGLMLPFASDWID</sequence>
<dbReference type="AlphaFoldDB" id="A0A1I4AIK8"/>
<dbReference type="Pfam" id="PF07676">
    <property type="entry name" value="PD40"/>
    <property type="match status" value="3"/>
</dbReference>